<reference evidence="17" key="1">
    <citation type="submission" date="2006-10" db="EMBL/GenBank/DDBJ databases">
        <authorList>
            <person name="Amadeo P."/>
            <person name="Zhao Q."/>
            <person name="Wortman J."/>
            <person name="Fraser-Liggett C."/>
            <person name="Carlton J."/>
        </authorList>
    </citation>
    <scope>NUCLEOTIDE SEQUENCE</scope>
    <source>
        <strain evidence="17">G3</strain>
    </source>
</reference>
<dbReference type="VEuPathDB" id="TrichDB:TVAGG3_0653360"/>
<dbReference type="EMBL" id="DS114234">
    <property type="protein sequence ID" value="EAX89098.1"/>
    <property type="molecule type" value="Genomic_DNA"/>
</dbReference>
<comment type="subcellular location">
    <subcellularLocation>
        <location evidence="1">Cell membrane</location>
        <topology evidence="1">Single-pass type I membrane protein</topology>
    </subcellularLocation>
</comment>
<evidence type="ECO:0000256" key="15">
    <source>
        <dbReference type="ARBA" id="ARBA00023180"/>
    </source>
</evidence>
<evidence type="ECO:0000256" key="5">
    <source>
        <dbReference type="ARBA" id="ARBA00022692"/>
    </source>
</evidence>
<accession>A2G160</accession>
<dbReference type="Proteomes" id="UP000001542">
    <property type="component" value="Unassembled WGS sequence"/>
</dbReference>
<evidence type="ECO:0000256" key="10">
    <source>
        <dbReference type="ARBA" id="ARBA00022989"/>
    </source>
</evidence>
<keyword evidence="15" id="KW-0325">Glycoprotein</keyword>
<dbReference type="RefSeq" id="XP_001302028.1">
    <property type="nucleotide sequence ID" value="XM_001302027.1"/>
</dbReference>
<evidence type="ECO:0000256" key="14">
    <source>
        <dbReference type="ARBA" id="ARBA00023170"/>
    </source>
</evidence>
<keyword evidence="14" id="KW-0675">Receptor</keyword>
<proteinExistence type="predicted"/>
<keyword evidence="7" id="KW-0547">Nucleotide-binding</keyword>
<gene>
    <name evidence="17" type="ORF">TVAG_442550</name>
</gene>
<dbReference type="GO" id="GO:0004714">
    <property type="term" value="F:transmembrane receptor protein tyrosine kinase activity"/>
    <property type="evidence" value="ECO:0007669"/>
    <property type="project" value="UniProtKB-EC"/>
</dbReference>
<evidence type="ECO:0000256" key="3">
    <source>
        <dbReference type="ARBA" id="ARBA00022475"/>
    </source>
</evidence>
<dbReference type="VEuPathDB" id="TrichDB:TVAG_442550"/>
<evidence type="ECO:0000256" key="2">
    <source>
        <dbReference type="ARBA" id="ARBA00011902"/>
    </source>
</evidence>
<dbReference type="InterPro" id="IPR055163">
    <property type="entry name" value="ALK/LTK-like_GRD"/>
</dbReference>
<keyword evidence="6" id="KW-0732">Signal</keyword>
<keyword evidence="13" id="KW-1015">Disulfide bond</keyword>
<organism evidence="17 18">
    <name type="scientific">Trichomonas vaginalis (strain ATCC PRA-98 / G3)</name>
    <dbReference type="NCBI Taxonomy" id="412133"/>
    <lineage>
        <taxon>Eukaryota</taxon>
        <taxon>Metamonada</taxon>
        <taxon>Parabasalia</taxon>
        <taxon>Trichomonadida</taxon>
        <taxon>Trichomonadidae</taxon>
        <taxon>Trichomonas</taxon>
    </lineage>
</organism>
<keyword evidence="5" id="KW-0812">Transmembrane</keyword>
<keyword evidence="9" id="KW-0067">ATP-binding</keyword>
<dbReference type="GO" id="GO:0005886">
    <property type="term" value="C:plasma membrane"/>
    <property type="evidence" value="ECO:0007669"/>
    <property type="project" value="UniProtKB-SubCell"/>
</dbReference>
<evidence type="ECO:0000313" key="18">
    <source>
        <dbReference type="Proteomes" id="UP000001542"/>
    </source>
</evidence>
<keyword evidence="3" id="KW-1003">Cell membrane</keyword>
<dbReference type="GO" id="GO:0005524">
    <property type="term" value="F:ATP binding"/>
    <property type="evidence" value="ECO:0007669"/>
    <property type="project" value="UniProtKB-KW"/>
</dbReference>
<dbReference type="InParanoid" id="A2G160"/>
<evidence type="ECO:0000256" key="4">
    <source>
        <dbReference type="ARBA" id="ARBA00022679"/>
    </source>
</evidence>
<keyword evidence="12" id="KW-0829">Tyrosine-protein kinase</keyword>
<evidence type="ECO:0000256" key="8">
    <source>
        <dbReference type="ARBA" id="ARBA00022777"/>
    </source>
</evidence>
<dbReference type="Pfam" id="PF12810">
    <property type="entry name" value="ALK_LTK_GRD"/>
    <property type="match status" value="1"/>
</dbReference>
<evidence type="ECO:0000259" key="16">
    <source>
        <dbReference type="Pfam" id="PF12810"/>
    </source>
</evidence>
<feature type="domain" description="ALK/LTK-like glycine-rich" evidence="16">
    <location>
        <begin position="2"/>
        <end position="78"/>
    </location>
</feature>
<keyword evidence="8" id="KW-0418">Kinase</keyword>
<keyword evidence="10" id="KW-1133">Transmembrane helix</keyword>
<keyword evidence="4" id="KW-0808">Transferase</keyword>
<evidence type="ECO:0000256" key="7">
    <source>
        <dbReference type="ARBA" id="ARBA00022741"/>
    </source>
</evidence>
<protein>
    <recommendedName>
        <fullName evidence="2">receptor protein-tyrosine kinase</fullName>
        <ecNumber evidence="2">2.7.10.1</ecNumber>
    </recommendedName>
</protein>
<keyword evidence="11" id="KW-0472">Membrane</keyword>
<evidence type="ECO:0000313" key="17">
    <source>
        <dbReference type="EMBL" id="EAX89098.1"/>
    </source>
</evidence>
<evidence type="ECO:0000256" key="9">
    <source>
        <dbReference type="ARBA" id="ARBA00022840"/>
    </source>
</evidence>
<dbReference type="KEGG" id="tva:4746775"/>
<name>A2G160_TRIV3</name>
<evidence type="ECO:0000256" key="1">
    <source>
        <dbReference type="ARBA" id="ARBA00004251"/>
    </source>
</evidence>
<evidence type="ECO:0000256" key="6">
    <source>
        <dbReference type="ARBA" id="ARBA00022729"/>
    </source>
</evidence>
<keyword evidence="18" id="KW-1185">Reference proteome</keyword>
<evidence type="ECO:0000256" key="13">
    <source>
        <dbReference type="ARBA" id="ARBA00023157"/>
    </source>
</evidence>
<sequence>MKKYAYGGGGPGQQGGGGATDIRLQDGLYDDFDSLKSRIMVAAGAGAADTNDFGEPGGALVGYNSSQNRGKGGTQISYISGHQGCIAILENSTKSKIYSKTDGDVSVHYSGYKFENTQILDGKKPMIAPNGESEVGHFGNGYARISLIHQFVSDHSCNYNTCFFFYGLIMNN</sequence>
<evidence type="ECO:0000256" key="12">
    <source>
        <dbReference type="ARBA" id="ARBA00023137"/>
    </source>
</evidence>
<reference evidence="17" key="2">
    <citation type="journal article" date="2007" name="Science">
        <title>Draft genome sequence of the sexually transmitted pathogen Trichomonas vaginalis.</title>
        <authorList>
            <person name="Carlton J.M."/>
            <person name="Hirt R.P."/>
            <person name="Silva J.C."/>
            <person name="Delcher A.L."/>
            <person name="Schatz M."/>
            <person name="Zhao Q."/>
            <person name="Wortman J.R."/>
            <person name="Bidwell S.L."/>
            <person name="Alsmark U.C.M."/>
            <person name="Besteiro S."/>
            <person name="Sicheritz-Ponten T."/>
            <person name="Noel C.J."/>
            <person name="Dacks J.B."/>
            <person name="Foster P.G."/>
            <person name="Simillion C."/>
            <person name="Van de Peer Y."/>
            <person name="Miranda-Saavedra D."/>
            <person name="Barton G.J."/>
            <person name="Westrop G.D."/>
            <person name="Mueller S."/>
            <person name="Dessi D."/>
            <person name="Fiori P.L."/>
            <person name="Ren Q."/>
            <person name="Paulsen I."/>
            <person name="Zhang H."/>
            <person name="Bastida-Corcuera F.D."/>
            <person name="Simoes-Barbosa A."/>
            <person name="Brown M.T."/>
            <person name="Hayes R.D."/>
            <person name="Mukherjee M."/>
            <person name="Okumura C.Y."/>
            <person name="Schneider R."/>
            <person name="Smith A.J."/>
            <person name="Vanacova S."/>
            <person name="Villalvazo M."/>
            <person name="Haas B.J."/>
            <person name="Pertea M."/>
            <person name="Feldblyum T.V."/>
            <person name="Utterback T.R."/>
            <person name="Shu C.L."/>
            <person name="Osoegawa K."/>
            <person name="de Jong P.J."/>
            <person name="Hrdy I."/>
            <person name="Horvathova L."/>
            <person name="Zubacova Z."/>
            <person name="Dolezal P."/>
            <person name="Malik S.B."/>
            <person name="Logsdon J.M. Jr."/>
            <person name="Henze K."/>
            <person name="Gupta A."/>
            <person name="Wang C.C."/>
            <person name="Dunne R.L."/>
            <person name="Upcroft J.A."/>
            <person name="Upcroft P."/>
            <person name="White O."/>
            <person name="Salzberg S.L."/>
            <person name="Tang P."/>
            <person name="Chiu C.-H."/>
            <person name="Lee Y.-S."/>
            <person name="Embley T.M."/>
            <person name="Coombs G.H."/>
            <person name="Mottram J.C."/>
            <person name="Tachezy J."/>
            <person name="Fraser-Liggett C.M."/>
            <person name="Johnson P.J."/>
        </authorList>
    </citation>
    <scope>NUCLEOTIDE SEQUENCE [LARGE SCALE GENOMIC DNA]</scope>
    <source>
        <strain evidence="17">G3</strain>
    </source>
</reference>
<dbReference type="EC" id="2.7.10.1" evidence="2"/>
<evidence type="ECO:0000256" key="11">
    <source>
        <dbReference type="ARBA" id="ARBA00023136"/>
    </source>
</evidence>
<dbReference type="AlphaFoldDB" id="A2G160"/>